<dbReference type="EMBL" id="JOKZ01000216">
    <property type="protein sequence ID" value="KKP01037.1"/>
    <property type="molecule type" value="Genomic_DNA"/>
</dbReference>
<dbReference type="OrthoDB" id="5238236at2759"/>
<dbReference type="InterPro" id="IPR046539">
    <property type="entry name" value="DUF6604"/>
</dbReference>
<evidence type="ECO:0000313" key="3">
    <source>
        <dbReference type="EMBL" id="KKP01037.1"/>
    </source>
</evidence>
<dbReference type="PANTHER" id="PTHR38795:SF1">
    <property type="entry name" value="DUF6604 DOMAIN-CONTAINING PROTEIN"/>
    <property type="match status" value="1"/>
</dbReference>
<reference evidence="4" key="1">
    <citation type="journal article" date="2015" name="Genome Announc.">
        <title>Draft whole-genome sequence of the biocontrol agent Trichoderma harzianum T6776.</title>
        <authorList>
            <person name="Baroncelli R."/>
            <person name="Piaggeschi G."/>
            <person name="Fiorini L."/>
            <person name="Bertolini E."/>
            <person name="Zapparata A."/>
            <person name="Pe M.E."/>
            <person name="Sarrocco S."/>
            <person name="Vannacci G."/>
        </authorList>
    </citation>
    <scope>NUCLEOTIDE SEQUENCE [LARGE SCALE GENOMIC DNA]</scope>
    <source>
        <strain evidence="4">T6776</strain>
    </source>
</reference>
<evidence type="ECO:0000259" key="2">
    <source>
        <dbReference type="Pfam" id="PF20253"/>
    </source>
</evidence>
<organism evidence="3 4">
    <name type="scientific">Trichoderma harzianum</name>
    <name type="common">Hypocrea lixii</name>
    <dbReference type="NCBI Taxonomy" id="5544"/>
    <lineage>
        <taxon>Eukaryota</taxon>
        <taxon>Fungi</taxon>
        <taxon>Dikarya</taxon>
        <taxon>Ascomycota</taxon>
        <taxon>Pezizomycotina</taxon>
        <taxon>Sordariomycetes</taxon>
        <taxon>Hypocreomycetidae</taxon>
        <taxon>Hypocreales</taxon>
        <taxon>Hypocreaceae</taxon>
        <taxon>Trichoderma</taxon>
    </lineage>
</organism>
<proteinExistence type="predicted"/>
<protein>
    <recommendedName>
        <fullName evidence="2">DUF6604 domain-containing protein</fullName>
    </recommendedName>
</protein>
<dbReference type="PANTHER" id="PTHR38795">
    <property type="entry name" value="DUF6604 DOMAIN-CONTAINING PROTEIN"/>
    <property type="match status" value="1"/>
</dbReference>
<dbReference type="Proteomes" id="UP000034112">
    <property type="component" value="Unassembled WGS sequence"/>
</dbReference>
<sequence>MLTPALKSIYQKYKADTDFVAEWLAVTAKTNAKAGASKASQTATVGVSSGSPGNGTAAPKSTHLIKIKDFEALATFVSKVNDLKIPKDFVFALDPRKGFADRLTSSGLEVNSLSEGRHSFFVEVLEKVRHILKPLIGTTKPDSEETTKADIKPDGVAKNIFSVLEVYHTSTEFQNAPDVVPAPATEVKYVAEQEDTFMDVIFAFTALLDDYHRLRVEIKSLWTDYVSGNLDLAAVSIATNVAFEMARNMEEEIESLLGKEGGGSFVANRYFAALCTVFGIEMNAKKQPRDPYNLDAYDLADMCMMNSLTLLASYVQSTGRSEMHLQSYNGSFGWYDETVGDSAQTRRQKWKQDMTAMLEFMPDVSFLASKIDCSTIVDEITRGMAYLANDRTKDPPFWLAWATQIYLDILQFLGQDCDRGYREMQQECLNLKYSLLDIDASSKERSKVLHAACIWDNDPFAATPGALLGVTQLYHALRQENMLAEDLDWEDLETLRKLQGNPSFFVGDLPINREAYFKNYCLSIGTSVTNWAPNRRKSKLKINSANRRNLKYTGYVSLSTNHRLEHPGARQPWSPSAVEAVLNEGVRKQYTDSRDHFQAEFKDVVEKERLELAKLFPPGIIRKLALAIQNEIPGITFKLFHHAQ</sequence>
<feature type="region of interest" description="Disordered" evidence="1">
    <location>
        <begin position="39"/>
        <end position="58"/>
    </location>
</feature>
<dbReference type="AlphaFoldDB" id="A0A0F9ZL93"/>
<feature type="domain" description="DUF6604" evidence="2">
    <location>
        <begin position="11"/>
        <end position="254"/>
    </location>
</feature>
<dbReference type="OMA" id="INIARFM"/>
<name>A0A0F9ZL93_TRIHA</name>
<feature type="compositionally biased region" description="Polar residues" evidence="1">
    <location>
        <begin position="39"/>
        <end position="51"/>
    </location>
</feature>
<evidence type="ECO:0000313" key="4">
    <source>
        <dbReference type="Proteomes" id="UP000034112"/>
    </source>
</evidence>
<comment type="caution">
    <text evidence="3">The sequence shown here is derived from an EMBL/GenBank/DDBJ whole genome shotgun (WGS) entry which is preliminary data.</text>
</comment>
<dbReference type="Pfam" id="PF20253">
    <property type="entry name" value="DUF6604"/>
    <property type="match status" value="1"/>
</dbReference>
<gene>
    <name evidence="3" type="ORF">THAR02_06859</name>
</gene>
<accession>A0A0F9ZL93</accession>
<evidence type="ECO:0000256" key="1">
    <source>
        <dbReference type="SAM" id="MobiDB-lite"/>
    </source>
</evidence>